<dbReference type="CDD" id="cd00082">
    <property type="entry name" value="HisKA"/>
    <property type="match status" value="1"/>
</dbReference>
<feature type="modified residue" description="4-aspartylphosphate" evidence="14">
    <location>
        <position position="1189"/>
    </location>
</feature>
<keyword evidence="12" id="KW-0902">Two-component regulatory system</keyword>
<keyword evidence="13 16" id="KW-0472">Membrane</keyword>
<dbReference type="Pfam" id="PF02518">
    <property type="entry name" value="HATPase_c"/>
    <property type="match status" value="1"/>
</dbReference>
<dbReference type="FunFam" id="3.30.565.10:FF:000010">
    <property type="entry name" value="Sensor histidine kinase RcsC"/>
    <property type="match status" value="1"/>
</dbReference>
<proteinExistence type="predicted"/>
<name>A0A9X1PL77_9BACT</name>
<feature type="modified residue" description="4-aspartylphosphate" evidence="14">
    <location>
        <position position="1329"/>
    </location>
</feature>
<dbReference type="Proteomes" id="UP001139000">
    <property type="component" value="Unassembled WGS sequence"/>
</dbReference>
<evidence type="ECO:0000256" key="14">
    <source>
        <dbReference type="PROSITE-ProRule" id="PRU00169"/>
    </source>
</evidence>
<dbReference type="InterPro" id="IPR001789">
    <property type="entry name" value="Sig_transdc_resp-reg_receiver"/>
</dbReference>
<dbReference type="SMART" id="SM00387">
    <property type="entry name" value="HATPase_c"/>
    <property type="match status" value="1"/>
</dbReference>
<dbReference type="CDD" id="cd16922">
    <property type="entry name" value="HATPase_EvgS-ArcB-TorS-like"/>
    <property type="match status" value="1"/>
</dbReference>
<keyword evidence="5 14" id="KW-0597">Phosphoprotein</keyword>
<evidence type="ECO:0000256" key="1">
    <source>
        <dbReference type="ARBA" id="ARBA00000085"/>
    </source>
</evidence>
<dbReference type="FunFam" id="2.60.40.10:FF:000791">
    <property type="entry name" value="Two-component system sensor histidine kinase/response regulator"/>
    <property type="match status" value="1"/>
</dbReference>
<evidence type="ECO:0000313" key="19">
    <source>
        <dbReference type="EMBL" id="MCF0063377.1"/>
    </source>
</evidence>
<comment type="caution">
    <text evidence="19">The sequence shown here is derived from an EMBL/GenBank/DDBJ whole genome shotgun (WGS) entry which is preliminary data.</text>
</comment>
<protein>
    <recommendedName>
        <fullName evidence="3">histidine kinase</fullName>
        <ecNumber evidence="3">2.7.13.3</ecNumber>
    </recommendedName>
</protein>
<keyword evidence="11 16" id="KW-1133">Transmembrane helix</keyword>
<dbReference type="Pfam" id="PF00512">
    <property type="entry name" value="HisKA"/>
    <property type="match status" value="1"/>
</dbReference>
<reference evidence="19" key="1">
    <citation type="submission" date="2021-12" db="EMBL/GenBank/DDBJ databases">
        <title>Novel species in genus Dyadobacter.</title>
        <authorList>
            <person name="Ma C."/>
        </authorList>
    </citation>
    <scope>NUCLEOTIDE SEQUENCE</scope>
    <source>
        <strain evidence="19">LJ419</strain>
    </source>
</reference>
<dbReference type="PROSITE" id="PS50110">
    <property type="entry name" value="RESPONSE_REGULATORY"/>
    <property type="match status" value="2"/>
</dbReference>
<dbReference type="FunFam" id="1.10.287.130:FF:000003">
    <property type="entry name" value="Histidine kinase"/>
    <property type="match status" value="1"/>
</dbReference>
<dbReference type="Pfam" id="PF07494">
    <property type="entry name" value="Reg_prop"/>
    <property type="match status" value="7"/>
</dbReference>
<dbReference type="SUPFAM" id="SSF47384">
    <property type="entry name" value="Homodimeric domain of signal transducing histidine kinase"/>
    <property type="match status" value="1"/>
</dbReference>
<sequence>MQFIALKAFPQNKPLHFRHLSAENGLLNNNVNCVMQDNTGFIWIGTNGGLHRYDGHEFKIYKNDDKDENSISNDFVTALAEDRSGNIWIATSGGGVNVLDPHKGVFAKYIFKGNDPKSISGDYVNKIVFDQNEKLWIATTGGLDVFDPISRTVLKHYKSDEKNAQSLSENNVNTVFCDKQNNIWAGTAQGLNLLDSKTGAFRRFVSDNGGKSMSGNDIRAIFQDSKSRIWVGTYGFGLNLYQPGDGSFKRFKNDPKEPASISNNNITSINEHFGEIWIGTENGGLNILDTQSWTFSSYTHDEVDRSSVAGNSVDYIFKDRQKNLWLGIYSAGLSIYKSNNSFIHYQHNSSANSLSNDFVLCFFEGRDGNIWIGTDGGGLNLMDKKKQKFSAFRPKNSGISGEHILAIVPDHEDKLWIGTWGNGLNVLDPETKRFTVLKHLENDTNSLYSNNVYAIARTPDNRIWLSTYGEGLDVFDPATRRFKHYLSELTDPKTLSDNTINCFLTDRSGNLWMGTDEGQLNRYNRATDTFTRFRVSDSERVFNSAINSIAEDKHGILWLSTLRGLIRFDPHTGKFKKYTTKEGLVNNVTEAVIEDDLGMLWVSTVSGLSRFDPKAEKFQNYTIEYGLQAREFNQKSAYKDKEGILYFGGVNGFNKINPRQISRESSNYPIIVTSFKVFNRDEADADPDGYALVLPQEISQARTITLSHDQSFISITFAALDFSSFQKSYAYSLEGFDKNWHYVGDDNTAIYTNLPSGNYVFKIKAQNTSGVWITGQNSLNIIVRPPFWATWWFRIASVIVAVCTVYWLYLYRVNTIIRQKANLEKLVEERTATVQKQAEELHAQADHLHALNEELQSQSEELRVQTEELFEQHEQAQLAREEAERANQAKSIFLATMSHEIRTPMNGVIGMTALLSETELTEEQQDYTKTIASCGETLVNVINDILDFSKIESGKIDLEAHEFDLRLTIEEIMDLFSLQASKQHIDLLYHIEPGLPDYLVGDSSRLKQILTNLINNAIKFTSRGEVYVHVYPNTSAENNEIDVGFTVRDTGIGIKQESLNNLFKPFSQVDSSVNRMYGGTGLGLVICERLVRLMNGAIRVESEYGKGSSFHFYISVGYVEKMKSKPNEAQNLVQIEGKGILFVDDSLTNLNILKSHAEQWKLKPVLAESACEALAALQRDSQIELVVTDMDMPEQDGVSLARKIATDFPSVTVILLSSAGDDARMKFPELFADILTKPVRKSVLLKSIFAALTHQQHLPSESEPEKRMLETDFSIQFPLKIMVAEDNLVNQKFIDYVLKKLGYEIQIAENGLVAIEKLASTAYDVILMDLQMPVMDGLEATKIIRKDHSALPYIVALTANAMTEDRNNCLNNGMDDYISKPMKLEVIKEVLKKAYQKIHKQPADAQS</sequence>
<evidence type="ECO:0000256" key="2">
    <source>
        <dbReference type="ARBA" id="ARBA00004651"/>
    </source>
</evidence>
<feature type="domain" description="Histidine kinase" evidence="17">
    <location>
        <begin position="896"/>
        <end position="1118"/>
    </location>
</feature>
<dbReference type="SUPFAM" id="SSF55874">
    <property type="entry name" value="ATPase domain of HSP90 chaperone/DNA topoisomerase II/histidine kinase"/>
    <property type="match status" value="1"/>
</dbReference>
<dbReference type="InterPro" id="IPR011110">
    <property type="entry name" value="Reg_prop"/>
</dbReference>
<evidence type="ECO:0000256" key="15">
    <source>
        <dbReference type="SAM" id="Coils"/>
    </source>
</evidence>
<feature type="domain" description="Response regulatory" evidence="18">
    <location>
        <begin position="1280"/>
        <end position="1395"/>
    </location>
</feature>
<dbReference type="InterPro" id="IPR013783">
    <property type="entry name" value="Ig-like_fold"/>
</dbReference>
<keyword evidence="9" id="KW-0418">Kinase</keyword>
<dbReference type="InterPro" id="IPR003661">
    <property type="entry name" value="HisK_dim/P_dom"/>
</dbReference>
<dbReference type="Pfam" id="PF07495">
    <property type="entry name" value="Y_Y_Y"/>
    <property type="match status" value="1"/>
</dbReference>
<dbReference type="RefSeq" id="WP_234656385.1">
    <property type="nucleotide sequence ID" value="NZ_CP094997.1"/>
</dbReference>
<dbReference type="InterPro" id="IPR005467">
    <property type="entry name" value="His_kinase_dom"/>
</dbReference>
<dbReference type="InterPro" id="IPR003594">
    <property type="entry name" value="HATPase_dom"/>
</dbReference>
<evidence type="ECO:0000256" key="6">
    <source>
        <dbReference type="ARBA" id="ARBA00022679"/>
    </source>
</evidence>
<keyword evidence="4" id="KW-1003">Cell membrane</keyword>
<dbReference type="InterPro" id="IPR015943">
    <property type="entry name" value="WD40/YVTN_repeat-like_dom_sf"/>
</dbReference>
<evidence type="ECO:0000256" key="9">
    <source>
        <dbReference type="ARBA" id="ARBA00022777"/>
    </source>
</evidence>
<dbReference type="SUPFAM" id="SSF63829">
    <property type="entry name" value="Calcium-dependent phosphotriesterase"/>
    <property type="match status" value="2"/>
</dbReference>
<dbReference type="Gene3D" id="2.60.40.10">
    <property type="entry name" value="Immunoglobulins"/>
    <property type="match status" value="1"/>
</dbReference>
<dbReference type="PANTHER" id="PTHR45339">
    <property type="entry name" value="HYBRID SIGNAL TRANSDUCTION HISTIDINE KINASE J"/>
    <property type="match status" value="1"/>
</dbReference>
<dbReference type="InterPro" id="IPR036890">
    <property type="entry name" value="HATPase_C_sf"/>
</dbReference>
<feature type="domain" description="Response regulatory" evidence="18">
    <location>
        <begin position="1139"/>
        <end position="1252"/>
    </location>
</feature>
<dbReference type="EMBL" id="JAJTTC010000004">
    <property type="protein sequence ID" value="MCF0063377.1"/>
    <property type="molecule type" value="Genomic_DNA"/>
</dbReference>
<keyword evidence="20" id="KW-1185">Reference proteome</keyword>
<dbReference type="SMART" id="SM00388">
    <property type="entry name" value="HisKA"/>
    <property type="match status" value="1"/>
</dbReference>
<dbReference type="Gene3D" id="3.30.565.10">
    <property type="entry name" value="Histidine kinase-like ATPase, C-terminal domain"/>
    <property type="match status" value="1"/>
</dbReference>
<dbReference type="InterPro" id="IPR011006">
    <property type="entry name" value="CheY-like_superfamily"/>
</dbReference>
<dbReference type="GO" id="GO:0000155">
    <property type="term" value="F:phosphorelay sensor kinase activity"/>
    <property type="evidence" value="ECO:0007669"/>
    <property type="project" value="InterPro"/>
</dbReference>
<keyword evidence="8" id="KW-0547">Nucleotide-binding</keyword>
<dbReference type="PANTHER" id="PTHR45339:SF1">
    <property type="entry name" value="HYBRID SIGNAL TRANSDUCTION HISTIDINE KINASE J"/>
    <property type="match status" value="1"/>
</dbReference>
<dbReference type="CDD" id="cd17546">
    <property type="entry name" value="REC_hyHK_CKI1_RcsC-like"/>
    <property type="match status" value="1"/>
</dbReference>
<evidence type="ECO:0000256" key="10">
    <source>
        <dbReference type="ARBA" id="ARBA00022840"/>
    </source>
</evidence>
<dbReference type="Pfam" id="PF00072">
    <property type="entry name" value="Response_reg"/>
    <property type="match status" value="2"/>
</dbReference>
<dbReference type="Gene3D" id="3.40.50.2300">
    <property type="match status" value="2"/>
</dbReference>
<dbReference type="SMART" id="SM00448">
    <property type="entry name" value="REC"/>
    <property type="match status" value="2"/>
</dbReference>
<dbReference type="InterPro" id="IPR011123">
    <property type="entry name" value="Y_Y_Y"/>
</dbReference>
<evidence type="ECO:0000259" key="18">
    <source>
        <dbReference type="PROSITE" id="PS50110"/>
    </source>
</evidence>
<keyword evidence="15" id="KW-0175">Coiled coil</keyword>
<dbReference type="PROSITE" id="PS50109">
    <property type="entry name" value="HIS_KIN"/>
    <property type="match status" value="1"/>
</dbReference>
<feature type="coiled-coil region" evidence="15">
    <location>
        <begin position="838"/>
        <end position="886"/>
    </location>
</feature>
<dbReference type="GO" id="GO:0005524">
    <property type="term" value="F:ATP binding"/>
    <property type="evidence" value="ECO:0007669"/>
    <property type="project" value="UniProtKB-KW"/>
</dbReference>
<evidence type="ECO:0000313" key="20">
    <source>
        <dbReference type="Proteomes" id="UP001139000"/>
    </source>
</evidence>
<dbReference type="InterPro" id="IPR036097">
    <property type="entry name" value="HisK_dim/P_sf"/>
</dbReference>
<keyword evidence="10" id="KW-0067">ATP-binding</keyword>
<evidence type="ECO:0000256" key="11">
    <source>
        <dbReference type="ARBA" id="ARBA00022989"/>
    </source>
</evidence>
<evidence type="ECO:0000256" key="4">
    <source>
        <dbReference type="ARBA" id="ARBA00022475"/>
    </source>
</evidence>
<dbReference type="Gene3D" id="2.130.10.10">
    <property type="entry name" value="YVTN repeat-like/Quinoprotein amine dehydrogenase"/>
    <property type="match status" value="2"/>
</dbReference>
<evidence type="ECO:0000256" key="16">
    <source>
        <dbReference type="SAM" id="Phobius"/>
    </source>
</evidence>
<dbReference type="GO" id="GO:0005886">
    <property type="term" value="C:plasma membrane"/>
    <property type="evidence" value="ECO:0007669"/>
    <property type="project" value="UniProtKB-SubCell"/>
</dbReference>
<organism evidence="19 20">
    <name type="scientific">Dyadobacter chenwenxiniae</name>
    <dbReference type="NCBI Taxonomy" id="2906456"/>
    <lineage>
        <taxon>Bacteria</taxon>
        <taxon>Pseudomonadati</taxon>
        <taxon>Bacteroidota</taxon>
        <taxon>Cytophagia</taxon>
        <taxon>Cytophagales</taxon>
        <taxon>Spirosomataceae</taxon>
        <taxon>Dyadobacter</taxon>
    </lineage>
</organism>
<dbReference type="PRINTS" id="PR00344">
    <property type="entry name" value="BCTRLSENSOR"/>
</dbReference>
<comment type="catalytic activity">
    <reaction evidence="1">
        <text>ATP + protein L-histidine = ADP + protein N-phospho-L-histidine.</text>
        <dbReference type="EC" id="2.7.13.3"/>
    </reaction>
</comment>
<gene>
    <name evidence="19" type="ORF">LXM26_17840</name>
</gene>
<evidence type="ECO:0000256" key="13">
    <source>
        <dbReference type="ARBA" id="ARBA00023136"/>
    </source>
</evidence>
<feature type="transmembrane region" description="Helical" evidence="16">
    <location>
        <begin position="791"/>
        <end position="810"/>
    </location>
</feature>
<keyword evidence="7 16" id="KW-0812">Transmembrane</keyword>
<evidence type="ECO:0000259" key="17">
    <source>
        <dbReference type="PROSITE" id="PS50109"/>
    </source>
</evidence>
<dbReference type="EC" id="2.7.13.3" evidence="3"/>
<dbReference type="InterPro" id="IPR004358">
    <property type="entry name" value="Sig_transdc_His_kin-like_C"/>
</dbReference>
<evidence type="ECO:0000256" key="8">
    <source>
        <dbReference type="ARBA" id="ARBA00022741"/>
    </source>
</evidence>
<evidence type="ECO:0000256" key="3">
    <source>
        <dbReference type="ARBA" id="ARBA00012438"/>
    </source>
</evidence>
<dbReference type="Gene3D" id="1.10.287.130">
    <property type="match status" value="1"/>
</dbReference>
<comment type="subcellular location">
    <subcellularLocation>
        <location evidence="2">Cell membrane</location>
        <topology evidence="2">Multi-pass membrane protein</topology>
    </subcellularLocation>
</comment>
<evidence type="ECO:0000256" key="12">
    <source>
        <dbReference type="ARBA" id="ARBA00023012"/>
    </source>
</evidence>
<evidence type="ECO:0000256" key="5">
    <source>
        <dbReference type="ARBA" id="ARBA00022553"/>
    </source>
</evidence>
<evidence type="ECO:0000256" key="7">
    <source>
        <dbReference type="ARBA" id="ARBA00022692"/>
    </source>
</evidence>
<keyword evidence="6" id="KW-0808">Transferase</keyword>
<dbReference type="SUPFAM" id="SSF52172">
    <property type="entry name" value="CheY-like"/>
    <property type="match status" value="2"/>
</dbReference>
<accession>A0A9X1PL77</accession>